<comment type="subcellular location">
    <subcellularLocation>
        <location evidence="1">Endomembrane system</location>
        <topology evidence="1">Multi-pass membrane protein</topology>
    </subcellularLocation>
</comment>
<evidence type="ECO:0000259" key="12">
    <source>
        <dbReference type="Pfam" id="PF03733"/>
    </source>
</evidence>
<feature type="transmembrane region" description="Helical" evidence="10">
    <location>
        <begin position="799"/>
        <end position="816"/>
    </location>
</feature>
<dbReference type="Proteomes" id="UP001165289">
    <property type="component" value="Unassembled WGS sequence"/>
</dbReference>
<dbReference type="InterPro" id="IPR004837">
    <property type="entry name" value="NaCa_Exmemb"/>
</dbReference>
<evidence type="ECO:0000313" key="14">
    <source>
        <dbReference type="Proteomes" id="UP001165289"/>
    </source>
</evidence>
<accession>A0AAV7K1P4</accession>
<evidence type="ECO:0000256" key="9">
    <source>
        <dbReference type="SAM" id="MobiDB-lite"/>
    </source>
</evidence>
<keyword evidence="2" id="KW-0813">Transport</keyword>
<evidence type="ECO:0000256" key="5">
    <source>
        <dbReference type="ARBA" id="ARBA00022692"/>
    </source>
</evidence>
<dbReference type="Pfam" id="PF01699">
    <property type="entry name" value="Na_Ca_ex"/>
    <property type="match status" value="2"/>
</dbReference>
<dbReference type="GO" id="GO:0006874">
    <property type="term" value="P:intracellular calcium ion homeostasis"/>
    <property type="evidence" value="ECO:0007669"/>
    <property type="project" value="TreeGrafter"/>
</dbReference>
<dbReference type="InterPro" id="IPR044880">
    <property type="entry name" value="NCX_ion-bd_dom_sf"/>
</dbReference>
<feature type="transmembrane region" description="Helical" evidence="10">
    <location>
        <begin position="526"/>
        <end position="545"/>
    </location>
</feature>
<dbReference type="InterPro" id="IPR004713">
    <property type="entry name" value="CaH_exchang"/>
</dbReference>
<evidence type="ECO:0000256" key="3">
    <source>
        <dbReference type="ARBA" id="ARBA00022449"/>
    </source>
</evidence>
<evidence type="ECO:0000256" key="8">
    <source>
        <dbReference type="ARBA" id="ARBA00023136"/>
    </source>
</evidence>
<keyword evidence="6 10" id="KW-1133">Transmembrane helix</keyword>
<feature type="transmembrane region" description="Helical" evidence="10">
    <location>
        <begin position="557"/>
        <end position="577"/>
    </location>
</feature>
<feature type="transmembrane region" description="Helical" evidence="10">
    <location>
        <begin position="647"/>
        <end position="669"/>
    </location>
</feature>
<feature type="compositionally biased region" description="Polar residues" evidence="9">
    <location>
        <begin position="12"/>
        <end position="21"/>
    </location>
</feature>
<feature type="region of interest" description="Disordered" evidence="9">
    <location>
        <begin position="1"/>
        <end position="25"/>
    </location>
</feature>
<keyword evidence="7" id="KW-0406">Ion transport</keyword>
<comment type="caution">
    <text evidence="13">The sequence shown here is derived from an EMBL/GenBank/DDBJ whole genome shotgun (WGS) entry which is preliminary data.</text>
</comment>
<protein>
    <submittedName>
        <fullName evidence="13">Cation exchanger</fullName>
    </submittedName>
</protein>
<dbReference type="EMBL" id="JAKMXF010000210">
    <property type="protein sequence ID" value="KAI6655153.1"/>
    <property type="molecule type" value="Genomic_DNA"/>
</dbReference>
<sequence>MASNEPLDEKSNYSQSNNYLPTRTVPFFSPDTQKLKLRLKHTRRAKSVHNTPYRRYDSQFHNSHAIQIEDRINGSSNPRVSSFIHPSTRSVPQISPARNEELSDDSNEFLGNNFVVIKNPIDHAKYENNHKFGMLKWKSHLAVRPLAERSPQVQALYHPTHETPMHVKINACNTFGNIVYCLLFGWWVAFIYLIAGVIMFMTICGYRYGFYCFQLSKYFLWPFGKFIYVPSTSRCPTRSQGTLRSRYESLELSHSTDNIQYESISRPARLVEEGKLSSEQADDNVTNPLLQSGIKNNDSEEEMRFSSYRSSTYMQRARKMCRIPNICKYPQFWMWAIISLPFLFLIHLILFIITWAFIVSIPVAKIHRTAMFKLLLLDPRTTQIKNSDWILDNSEHDVVLCTYQAFSRYYIKYTVDGMNVIMFNMFFLVIIALVFNYTIDYMNVTPQASHWIKFIISVFGVIPLAYYIGMAIASISAQSTYAVGAVLNATFGSIVEITLYIATLVHGKSQNTLKCTQSIVKNSLTGSLLLTMLLLPGLCMVVGGIKYPEQNFNARSAGVSSTLLFVSIVGAFAPTFFNKAFGTYTCDSCEWLYANSTNITNNMNATQHITYINSPDSNISKSVNATSFQCQACIYLTSEYTFLKAKYLAFVCMALLPIAYFAGMIYSLKTHDHIYKNTPESQEKEHSPHWGRLKSTFILVLMTILMSLLADTIAENVMHVLGSVDFITPAFLGSTIYAILPDVPELVTGIQFALQGIISLSIEVGNQIAVQICLLQIPVLILADIIYPQLGFVLLFNDLQLFSVLMSVLVINYIFSDSKTDYFQGTSLLIIYLIMLTVIFLSPDSSADKCIATE</sequence>
<evidence type="ECO:0000259" key="11">
    <source>
        <dbReference type="Pfam" id="PF01699"/>
    </source>
</evidence>
<evidence type="ECO:0000313" key="13">
    <source>
        <dbReference type="EMBL" id="KAI6655153.1"/>
    </source>
</evidence>
<feature type="transmembrane region" description="Helical" evidence="10">
    <location>
        <begin position="451"/>
        <end position="475"/>
    </location>
</feature>
<keyword evidence="4" id="KW-0106">Calcium</keyword>
<feature type="transmembrane region" description="Helical" evidence="10">
    <location>
        <begin position="184"/>
        <end position="208"/>
    </location>
</feature>
<dbReference type="AlphaFoldDB" id="A0AAV7K1P4"/>
<evidence type="ECO:0000256" key="7">
    <source>
        <dbReference type="ARBA" id="ARBA00023065"/>
    </source>
</evidence>
<gene>
    <name evidence="13" type="ORF">LOD99_2442</name>
</gene>
<evidence type="ECO:0000256" key="6">
    <source>
        <dbReference type="ARBA" id="ARBA00022989"/>
    </source>
</evidence>
<dbReference type="PANTHER" id="PTHR31503">
    <property type="entry name" value="VACUOLAR CALCIUM ION TRANSPORTER"/>
    <property type="match status" value="1"/>
</dbReference>
<feature type="transmembrane region" description="Helical" evidence="10">
    <location>
        <begin position="822"/>
        <end position="841"/>
    </location>
</feature>
<dbReference type="GO" id="GO:0015369">
    <property type="term" value="F:calcium:proton antiporter activity"/>
    <property type="evidence" value="ECO:0007669"/>
    <property type="project" value="TreeGrafter"/>
</dbReference>
<feature type="transmembrane region" description="Helical" evidence="10">
    <location>
        <begin position="332"/>
        <end position="358"/>
    </location>
</feature>
<feature type="transmembrane region" description="Helical" evidence="10">
    <location>
        <begin position="420"/>
        <end position="439"/>
    </location>
</feature>
<feature type="transmembrane region" description="Helical" evidence="10">
    <location>
        <begin position="481"/>
        <end position="505"/>
    </location>
</feature>
<feature type="domain" description="Inner membrane component" evidence="12">
    <location>
        <begin position="175"/>
        <end position="225"/>
    </location>
</feature>
<dbReference type="Gene3D" id="1.20.1420.30">
    <property type="entry name" value="NCX, central ion-binding region"/>
    <property type="match status" value="1"/>
</dbReference>
<feature type="domain" description="Sodium/calcium exchanger membrane region" evidence="11">
    <location>
        <begin position="695"/>
        <end position="840"/>
    </location>
</feature>
<feature type="domain" description="Sodium/calcium exchanger membrane region" evidence="11">
    <location>
        <begin position="451"/>
        <end position="577"/>
    </location>
</feature>
<keyword evidence="14" id="KW-1185">Reference proteome</keyword>
<dbReference type="GO" id="GO:0005774">
    <property type="term" value="C:vacuolar membrane"/>
    <property type="evidence" value="ECO:0007669"/>
    <property type="project" value="UniProtKB-ARBA"/>
</dbReference>
<proteinExistence type="predicted"/>
<organism evidence="13 14">
    <name type="scientific">Oopsacas minuta</name>
    <dbReference type="NCBI Taxonomy" id="111878"/>
    <lineage>
        <taxon>Eukaryota</taxon>
        <taxon>Metazoa</taxon>
        <taxon>Porifera</taxon>
        <taxon>Hexactinellida</taxon>
        <taxon>Hexasterophora</taxon>
        <taxon>Lyssacinosida</taxon>
        <taxon>Leucopsacidae</taxon>
        <taxon>Oopsacas</taxon>
    </lineage>
</organism>
<dbReference type="PANTHER" id="PTHR31503:SF10">
    <property type="entry name" value="VNX1 PROTEIN"/>
    <property type="match status" value="1"/>
</dbReference>
<keyword evidence="4" id="KW-0109">Calcium transport</keyword>
<evidence type="ECO:0000256" key="1">
    <source>
        <dbReference type="ARBA" id="ARBA00004127"/>
    </source>
</evidence>
<name>A0AAV7K1P4_9METZ</name>
<keyword evidence="3" id="KW-0050">Antiport</keyword>
<reference evidence="13 14" key="1">
    <citation type="journal article" date="2023" name="BMC Biol.">
        <title>The compact genome of the sponge Oopsacas minuta (Hexactinellida) is lacking key metazoan core genes.</title>
        <authorList>
            <person name="Santini S."/>
            <person name="Schenkelaars Q."/>
            <person name="Jourda C."/>
            <person name="Duchesne M."/>
            <person name="Belahbib H."/>
            <person name="Rocher C."/>
            <person name="Selva M."/>
            <person name="Riesgo A."/>
            <person name="Vervoort M."/>
            <person name="Leys S.P."/>
            <person name="Kodjabachian L."/>
            <person name="Le Bivic A."/>
            <person name="Borchiellini C."/>
            <person name="Claverie J.M."/>
            <person name="Renard E."/>
        </authorList>
    </citation>
    <scope>NUCLEOTIDE SEQUENCE [LARGE SCALE GENOMIC DNA]</scope>
    <source>
        <strain evidence="13">SPO-2</strain>
    </source>
</reference>
<evidence type="ECO:0000256" key="4">
    <source>
        <dbReference type="ARBA" id="ARBA00022568"/>
    </source>
</evidence>
<dbReference type="GO" id="GO:0012505">
    <property type="term" value="C:endomembrane system"/>
    <property type="evidence" value="ECO:0007669"/>
    <property type="project" value="UniProtKB-SubCell"/>
</dbReference>
<keyword evidence="5 10" id="KW-0812">Transmembrane</keyword>
<dbReference type="Pfam" id="PF03733">
    <property type="entry name" value="YccF"/>
    <property type="match status" value="1"/>
</dbReference>
<evidence type="ECO:0000256" key="10">
    <source>
        <dbReference type="SAM" id="Phobius"/>
    </source>
</evidence>
<keyword evidence="8 10" id="KW-0472">Membrane</keyword>
<dbReference type="InterPro" id="IPR005185">
    <property type="entry name" value="YccF"/>
</dbReference>
<feature type="transmembrane region" description="Helical" evidence="10">
    <location>
        <begin position="689"/>
        <end position="710"/>
    </location>
</feature>
<evidence type="ECO:0000256" key="2">
    <source>
        <dbReference type="ARBA" id="ARBA00022448"/>
    </source>
</evidence>